<evidence type="ECO:0000256" key="1">
    <source>
        <dbReference type="ARBA" id="ARBA00023015"/>
    </source>
</evidence>
<dbReference type="InterPro" id="IPR005202">
    <property type="entry name" value="TF_GRAS"/>
</dbReference>
<protein>
    <submittedName>
        <fullName evidence="5">Uncharacterized protein</fullName>
    </submittedName>
</protein>
<evidence type="ECO:0000256" key="3">
    <source>
        <dbReference type="PROSITE-ProRule" id="PRU01191"/>
    </source>
</evidence>
<feature type="region of interest" description="Disordered" evidence="4">
    <location>
        <begin position="58"/>
        <end position="82"/>
    </location>
</feature>
<accession>A0A7N0UIT1</accession>
<feature type="region of interest" description="VHIID" evidence="3">
    <location>
        <begin position="368"/>
        <end position="433"/>
    </location>
</feature>
<proteinExistence type="inferred from homology"/>
<evidence type="ECO:0000256" key="2">
    <source>
        <dbReference type="ARBA" id="ARBA00023163"/>
    </source>
</evidence>
<name>A0A7N0UIT1_KALFE</name>
<dbReference type="OMA" id="CHRSNDY"/>
<keyword evidence="6" id="KW-1185">Reference proteome</keyword>
<feature type="region of interest" description="SAW" evidence="3">
    <location>
        <begin position="588"/>
        <end position="663"/>
    </location>
</feature>
<feature type="region of interest" description="Leucine repeat II (LRII)" evidence="3">
    <location>
        <begin position="449"/>
        <end position="481"/>
    </location>
</feature>
<sequence length="668" mass="74743">MEAAALMDPPIDFGFKTAAGLPCSKQILVNGYKLGGNMTPGDSGFSVDVGEYLVDAESPPYWNPGAGSGSGSSSPDGDEAEHDSNATLKFINDILMEEDWDGKKCMFQDCMGALQAAEKSFSDALYGHDQPGHAASGFDPGLAAGSTVSEPFEHSGSFSVVGIESSVSSSGTYSQAEVSFSEIFEQEAWRLDGINTSTAEMANRRGMGGRQRDRDGDDDCGEEGRRSKYSATSPEESSPAVEDEEVDDRFLLCDKDGECNALERLIPQASEKKVNRRNPSKKGEKKQQVVDLREVLSQCAQAVASYDVRTATELLGKIRQQSSPYGDANQRLAHYFANSLEARLVGSSTHLFSLVRLRAPAADILKAYKLYVTSCPFKKISNVYANRLVDKLAVKATSLHIIDFGILYGFQWPCLIQRLSQRPGGPPRLRITGIDLPQPGFRPSERVEETGDRLAKYCKKFNVPFEYTPIAQKWESIKLEDLNLGDRHDMVVVNCLYRLRNLPDETVSVTNPRDTVLKLIRKINPDIFIQAAVNGTYDAPFFLTRFRETLFHFSALYDIFEATVPSENQERLLYEKEVLGRDAMNIIACEGSQRIDRPETYRRWQSRIRRAGFSQLPLDQDLMKLVRSKVRREYHKDFVVDEDKQWLLQGWKGRILYALTVWIPTSQD</sequence>
<dbReference type="PANTHER" id="PTHR31636">
    <property type="entry name" value="OSJNBA0084A10.13 PROTEIN-RELATED"/>
    <property type="match status" value="1"/>
</dbReference>
<evidence type="ECO:0000313" key="6">
    <source>
        <dbReference type="Proteomes" id="UP000594263"/>
    </source>
</evidence>
<dbReference type="Gramene" id="Kaladp0070s0105.1.v1.1">
    <property type="protein sequence ID" value="Kaladp0070s0105.1.v1.1.CDS.1"/>
    <property type="gene ID" value="Kaladp0070s0105.v1.1"/>
</dbReference>
<dbReference type="AlphaFoldDB" id="A0A7N0UIT1"/>
<comment type="caution">
    <text evidence="3">Lacks conserved residue(s) required for the propagation of feature annotation.</text>
</comment>
<organism evidence="5 6">
    <name type="scientific">Kalanchoe fedtschenkoi</name>
    <name type="common">Lavender scallops</name>
    <name type="synonym">South American air plant</name>
    <dbReference type="NCBI Taxonomy" id="63787"/>
    <lineage>
        <taxon>Eukaryota</taxon>
        <taxon>Viridiplantae</taxon>
        <taxon>Streptophyta</taxon>
        <taxon>Embryophyta</taxon>
        <taxon>Tracheophyta</taxon>
        <taxon>Spermatophyta</taxon>
        <taxon>Magnoliopsida</taxon>
        <taxon>eudicotyledons</taxon>
        <taxon>Gunneridae</taxon>
        <taxon>Pentapetalae</taxon>
        <taxon>Saxifragales</taxon>
        <taxon>Crassulaceae</taxon>
        <taxon>Kalanchoe</taxon>
    </lineage>
</organism>
<feature type="region of interest" description="Disordered" evidence="4">
    <location>
        <begin position="200"/>
        <end position="246"/>
    </location>
</feature>
<evidence type="ECO:0000313" key="5">
    <source>
        <dbReference type="EnsemblPlants" id="Kaladp0070s0105.1.v1.1.CDS.1"/>
    </source>
</evidence>
<keyword evidence="1" id="KW-0805">Transcription regulation</keyword>
<dbReference type="PROSITE" id="PS50985">
    <property type="entry name" value="GRAS"/>
    <property type="match status" value="1"/>
</dbReference>
<dbReference type="Pfam" id="PF03514">
    <property type="entry name" value="GRAS"/>
    <property type="match status" value="1"/>
</dbReference>
<keyword evidence="2" id="KW-0804">Transcription</keyword>
<reference evidence="5" key="1">
    <citation type="submission" date="2021-01" db="UniProtKB">
        <authorList>
            <consortium name="EnsemblPlants"/>
        </authorList>
    </citation>
    <scope>IDENTIFICATION</scope>
</reference>
<feature type="short sequence motif" description="VHIID" evidence="3">
    <location>
        <begin position="399"/>
        <end position="403"/>
    </location>
</feature>
<dbReference type="Proteomes" id="UP000594263">
    <property type="component" value="Unplaced"/>
</dbReference>
<evidence type="ECO:0000256" key="4">
    <source>
        <dbReference type="SAM" id="MobiDB-lite"/>
    </source>
</evidence>
<dbReference type="EnsemblPlants" id="Kaladp0070s0105.1.v1.1">
    <property type="protein sequence ID" value="Kaladp0070s0105.1.v1.1.CDS.1"/>
    <property type="gene ID" value="Kaladp0070s0105.v1.1"/>
</dbReference>
<comment type="similarity">
    <text evidence="3">Belongs to the GRAS family.</text>
</comment>